<dbReference type="InterPro" id="IPR001268">
    <property type="entry name" value="NADH_UbQ_OxRdtase_30kDa_su"/>
</dbReference>
<dbReference type="EMBL" id="BMMZ01000014">
    <property type="protein sequence ID" value="GGL79414.1"/>
    <property type="molecule type" value="Genomic_DNA"/>
</dbReference>
<dbReference type="InterPro" id="IPR052197">
    <property type="entry name" value="ComplexI_49kDa-like"/>
</dbReference>
<proteinExistence type="predicted"/>
<evidence type="ECO:0000256" key="1">
    <source>
        <dbReference type="ARBA" id="ARBA00023002"/>
    </source>
</evidence>
<evidence type="ECO:0000313" key="5">
    <source>
        <dbReference type="EMBL" id="GGL79414.1"/>
    </source>
</evidence>
<dbReference type="GO" id="GO:0016651">
    <property type="term" value="F:oxidoreductase activity, acting on NAD(P)H"/>
    <property type="evidence" value="ECO:0007669"/>
    <property type="project" value="InterPro"/>
</dbReference>
<dbReference type="PANTHER" id="PTHR43485">
    <property type="entry name" value="HYDROGENASE-4 COMPONENT G"/>
    <property type="match status" value="1"/>
</dbReference>
<dbReference type="Proteomes" id="UP000613840">
    <property type="component" value="Unassembled WGS sequence"/>
</dbReference>
<organism evidence="5 6">
    <name type="scientific">Microlunatus endophyticus</name>
    <dbReference type="NCBI Taxonomy" id="1716077"/>
    <lineage>
        <taxon>Bacteria</taxon>
        <taxon>Bacillati</taxon>
        <taxon>Actinomycetota</taxon>
        <taxon>Actinomycetes</taxon>
        <taxon>Propionibacteriales</taxon>
        <taxon>Propionibacteriaceae</taxon>
        <taxon>Microlunatus</taxon>
    </lineage>
</organism>
<keyword evidence="2" id="KW-0520">NAD</keyword>
<feature type="domain" description="NADH:ubiquinone oxidoreductase 30kDa subunit" evidence="3">
    <location>
        <begin position="51"/>
        <end position="106"/>
    </location>
</feature>
<evidence type="ECO:0000313" key="6">
    <source>
        <dbReference type="Proteomes" id="UP000613840"/>
    </source>
</evidence>
<name>A0A917SGW9_9ACTN</name>
<dbReference type="Gene3D" id="3.30.460.80">
    <property type="entry name" value="NADH:ubiquinone oxidoreductase, 30kDa subunit"/>
    <property type="match status" value="1"/>
</dbReference>
<gene>
    <name evidence="5" type="ORF">GCM10011575_42220</name>
</gene>
<feature type="domain" description="NADH-quinone oxidoreductase subunit D" evidence="4">
    <location>
        <begin position="432"/>
        <end position="493"/>
    </location>
</feature>
<keyword evidence="6" id="KW-1185">Reference proteome</keyword>
<dbReference type="SUPFAM" id="SSF143243">
    <property type="entry name" value="Nqo5-like"/>
    <property type="match status" value="1"/>
</dbReference>
<accession>A0A917SGW9</accession>
<evidence type="ECO:0000259" key="4">
    <source>
        <dbReference type="Pfam" id="PF00346"/>
    </source>
</evidence>
<dbReference type="GO" id="GO:0008137">
    <property type="term" value="F:NADH dehydrogenase (ubiquinone) activity"/>
    <property type="evidence" value="ECO:0007669"/>
    <property type="project" value="InterPro"/>
</dbReference>
<dbReference type="InterPro" id="IPR029014">
    <property type="entry name" value="NiFe-Hase_large"/>
</dbReference>
<dbReference type="Gene3D" id="1.10.645.10">
    <property type="entry name" value="Cytochrome-c3 Hydrogenase, chain B"/>
    <property type="match status" value="1"/>
</dbReference>
<dbReference type="AlphaFoldDB" id="A0A917SGW9"/>
<dbReference type="RefSeq" id="WP_188897556.1">
    <property type="nucleotide sequence ID" value="NZ_BMMZ01000014.1"/>
</dbReference>
<dbReference type="InterPro" id="IPR037232">
    <property type="entry name" value="NADH_quin_OxRdtase_su_C/D-like"/>
</dbReference>
<protein>
    <submittedName>
        <fullName evidence="5">Hydrogenase expression protein HypE</fullName>
    </submittedName>
</protein>
<evidence type="ECO:0000256" key="2">
    <source>
        <dbReference type="ARBA" id="ARBA00023027"/>
    </source>
</evidence>
<dbReference type="GO" id="GO:0051287">
    <property type="term" value="F:NAD binding"/>
    <property type="evidence" value="ECO:0007669"/>
    <property type="project" value="InterPro"/>
</dbReference>
<dbReference type="Pfam" id="PF00329">
    <property type="entry name" value="Complex1_30kDa"/>
    <property type="match status" value="1"/>
</dbReference>
<sequence>MPDTRAVASVDLDSWRDSIVKRASAAGGRLAVLMATAQPDSVVVTAIVADEQESLAQISTTLVGDQIEVPSLTDDLPAALWYEREIHDLFGIVPIGHPRLDPLILPVEDAAIRPRPGLVGRVSDVRSRPVERTDAQVTGEGVFVYPHGPVRSAALESIEYDIETPGEDIPYPQIRVYYKHRGLEKRFEQLTVDDGALLAERVEGIASVSHATAFATAVEAVHLTVIPQVASSVRVFYAELERMANHLDVVTRLCDAAALAVATARFSWHKERVLRLMSDCSGSRFGRGVVVPGGVTALPAVGADRLRSAVGRLAADIRSDADALMLTPSFLDRLRGTGILNPELADRHGAIGPIGRASGSVHDVRHVDDSPYRDVGLLEVPSSDDGDALARLTIRWSEINTSVGYLLEAIHDLDRSNPDGPLTVPITRDLTGSGIGRVEAPQGELIYLLQLDGGRIRRCKPRTASFHNLPLFHAVFTTDILTDFPFIEASFGLSSAGVAM</sequence>
<dbReference type="SUPFAM" id="SSF56762">
    <property type="entry name" value="HydB/Nqo4-like"/>
    <property type="match status" value="1"/>
</dbReference>
<dbReference type="GO" id="GO:0048038">
    <property type="term" value="F:quinone binding"/>
    <property type="evidence" value="ECO:0007669"/>
    <property type="project" value="InterPro"/>
</dbReference>
<evidence type="ECO:0000259" key="3">
    <source>
        <dbReference type="Pfam" id="PF00329"/>
    </source>
</evidence>
<dbReference type="PANTHER" id="PTHR43485:SF1">
    <property type="entry name" value="FORMATE HYDROGENLYASE SUBUNIT 5-RELATED"/>
    <property type="match status" value="1"/>
</dbReference>
<feature type="domain" description="NADH-quinone oxidoreductase subunit D" evidence="4">
    <location>
        <begin position="269"/>
        <end position="414"/>
    </location>
</feature>
<comment type="caution">
    <text evidence="5">The sequence shown here is derived from an EMBL/GenBank/DDBJ whole genome shotgun (WGS) entry which is preliminary data.</text>
</comment>
<reference evidence="5" key="2">
    <citation type="submission" date="2020-09" db="EMBL/GenBank/DDBJ databases">
        <authorList>
            <person name="Sun Q."/>
            <person name="Zhou Y."/>
        </authorList>
    </citation>
    <scope>NUCLEOTIDE SEQUENCE</scope>
    <source>
        <strain evidence="5">CGMCC 4.7306</strain>
    </source>
</reference>
<reference evidence="5" key="1">
    <citation type="journal article" date="2014" name="Int. J. Syst. Evol. Microbiol.">
        <title>Complete genome sequence of Corynebacterium casei LMG S-19264T (=DSM 44701T), isolated from a smear-ripened cheese.</title>
        <authorList>
            <consortium name="US DOE Joint Genome Institute (JGI-PGF)"/>
            <person name="Walter F."/>
            <person name="Albersmeier A."/>
            <person name="Kalinowski J."/>
            <person name="Ruckert C."/>
        </authorList>
    </citation>
    <scope>NUCLEOTIDE SEQUENCE</scope>
    <source>
        <strain evidence="5">CGMCC 4.7306</strain>
    </source>
</reference>
<keyword evidence="1" id="KW-0560">Oxidoreductase</keyword>
<dbReference type="Pfam" id="PF00346">
    <property type="entry name" value="Complex1_49kDa"/>
    <property type="match status" value="2"/>
</dbReference>
<dbReference type="InterPro" id="IPR001135">
    <property type="entry name" value="NADH_Q_OxRdtase_suD"/>
</dbReference>